<gene>
    <name evidence="1" type="ORF">C1I98_22240</name>
</gene>
<accession>A0A2W2FYZ3</accession>
<protein>
    <submittedName>
        <fullName evidence="1">Uncharacterized protein</fullName>
    </submittedName>
</protein>
<dbReference type="Proteomes" id="UP000248544">
    <property type="component" value="Unassembled WGS sequence"/>
</dbReference>
<comment type="caution">
    <text evidence="1">The sequence shown here is derived from an EMBL/GenBank/DDBJ whole genome shotgun (WGS) entry which is preliminary data.</text>
</comment>
<dbReference type="AlphaFoldDB" id="A0A2W2FYZ3"/>
<organism evidence="1 2">
    <name type="scientific">Spongiactinospora gelatinilytica</name>
    <dbReference type="NCBI Taxonomy" id="2666298"/>
    <lineage>
        <taxon>Bacteria</taxon>
        <taxon>Bacillati</taxon>
        <taxon>Actinomycetota</taxon>
        <taxon>Actinomycetes</taxon>
        <taxon>Streptosporangiales</taxon>
        <taxon>Streptosporangiaceae</taxon>
        <taxon>Spongiactinospora</taxon>
    </lineage>
</organism>
<keyword evidence="2" id="KW-1185">Reference proteome</keyword>
<dbReference type="EMBL" id="POUA01000185">
    <property type="protein sequence ID" value="PZG40961.1"/>
    <property type="molecule type" value="Genomic_DNA"/>
</dbReference>
<reference evidence="1 2" key="1">
    <citation type="submission" date="2018-01" db="EMBL/GenBank/DDBJ databases">
        <title>Draft genome sequence of Sphaerisporangium sp. 7K107.</title>
        <authorList>
            <person name="Sahin N."/>
            <person name="Saygin H."/>
            <person name="Ay H."/>
        </authorList>
    </citation>
    <scope>NUCLEOTIDE SEQUENCE [LARGE SCALE GENOMIC DNA]</scope>
    <source>
        <strain evidence="1 2">7K107</strain>
    </source>
</reference>
<evidence type="ECO:0000313" key="2">
    <source>
        <dbReference type="Proteomes" id="UP000248544"/>
    </source>
</evidence>
<proteinExistence type="predicted"/>
<evidence type="ECO:0000313" key="1">
    <source>
        <dbReference type="EMBL" id="PZG40961.1"/>
    </source>
</evidence>
<name>A0A2W2FYZ3_9ACTN</name>
<sequence>MKPTIVKPEVDLAYADQSYALRGTHEAVPALYRSAAIREGREVVRAPEPYDGMNLVCLTKVVNGQKAFLAVHTSKVGGGDYHLAIRSAADGGDLCE</sequence>
<dbReference type="RefSeq" id="WP_111169371.1">
    <property type="nucleotide sequence ID" value="NZ_POUA01000185.1"/>
</dbReference>